<sequence>MTKEAAEKQPAQYKGTQGPHRLQKEQIVQGSTSIRIKIVGCRSAMVSAMQLETVSGEMEELELEAHHILLND</sequence>
<reference evidence="2 3" key="1">
    <citation type="journal article" date="2019" name="Sci. Rep.">
        <title>Orb-weaving spider Araneus ventricosus genome elucidates the spidroin gene catalogue.</title>
        <authorList>
            <person name="Kono N."/>
            <person name="Nakamura H."/>
            <person name="Ohtoshi R."/>
            <person name="Moran D.A.P."/>
            <person name="Shinohara A."/>
            <person name="Yoshida Y."/>
            <person name="Fujiwara M."/>
            <person name="Mori M."/>
            <person name="Tomita M."/>
            <person name="Arakawa K."/>
        </authorList>
    </citation>
    <scope>NUCLEOTIDE SEQUENCE [LARGE SCALE GENOMIC DNA]</scope>
</reference>
<comment type="caution">
    <text evidence="2">The sequence shown here is derived from an EMBL/GenBank/DDBJ whole genome shotgun (WGS) entry which is preliminary data.</text>
</comment>
<dbReference type="EMBL" id="BGPR01106122">
    <property type="protein sequence ID" value="GBM75298.1"/>
    <property type="molecule type" value="Genomic_DNA"/>
</dbReference>
<protein>
    <submittedName>
        <fullName evidence="2">Uncharacterized protein</fullName>
    </submittedName>
</protein>
<feature type="non-terminal residue" evidence="2">
    <location>
        <position position="72"/>
    </location>
</feature>
<proteinExistence type="predicted"/>
<accession>A0A4Y2IC88</accession>
<gene>
    <name evidence="2" type="ORF">AVEN_181078_1</name>
</gene>
<keyword evidence="3" id="KW-1185">Reference proteome</keyword>
<evidence type="ECO:0000313" key="3">
    <source>
        <dbReference type="Proteomes" id="UP000499080"/>
    </source>
</evidence>
<name>A0A4Y2IC88_ARAVE</name>
<evidence type="ECO:0000313" key="2">
    <source>
        <dbReference type="EMBL" id="GBM75298.1"/>
    </source>
</evidence>
<dbReference type="Proteomes" id="UP000499080">
    <property type="component" value="Unassembled WGS sequence"/>
</dbReference>
<evidence type="ECO:0000256" key="1">
    <source>
        <dbReference type="SAM" id="MobiDB-lite"/>
    </source>
</evidence>
<organism evidence="2 3">
    <name type="scientific">Araneus ventricosus</name>
    <name type="common">Orbweaver spider</name>
    <name type="synonym">Epeira ventricosa</name>
    <dbReference type="NCBI Taxonomy" id="182803"/>
    <lineage>
        <taxon>Eukaryota</taxon>
        <taxon>Metazoa</taxon>
        <taxon>Ecdysozoa</taxon>
        <taxon>Arthropoda</taxon>
        <taxon>Chelicerata</taxon>
        <taxon>Arachnida</taxon>
        <taxon>Araneae</taxon>
        <taxon>Araneomorphae</taxon>
        <taxon>Entelegynae</taxon>
        <taxon>Araneoidea</taxon>
        <taxon>Araneidae</taxon>
        <taxon>Araneus</taxon>
    </lineage>
</organism>
<feature type="region of interest" description="Disordered" evidence="1">
    <location>
        <begin position="1"/>
        <end position="26"/>
    </location>
</feature>
<dbReference type="AlphaFoldDB" id="A0A4Y2IC88"/>